<evidence type="ECO:0000256" key="2">
    <source>
        <dbReference type="SAM" id="SignalP"/>
    </source>
</evidence>
<protein>
    <submittedName>
        <fullName evidence="3">DUF2756 family protein</fullName>
    </submittedName>
</protein>
<evidence type="ECO:0000256" key="1">
    <source>
        <dbReference type="SAM" id="MobiDB-lite"/>
    </source>
</evidence>
<dbReference type="InterPro" id="IPR020158">
    <property type="entry name" value="DUF2756"/>
</dbReference>
<evidence type="ECO:0000313" key="3">
    <source>
        <dbReference type="EMBL" id="QXX12740.1"/>
    </source>
</evidence>
<feature type="signal peptide" evidence="2">
    <location>
        <begin position="1"/>
        <end position="17"/>
    </location>
</feature>
<proteinExistence type="predicted"/>
<feature type="compositionally biased region" description="Polar residues" evidence="1">
    <location>
        <begin position="117"/>
        <end position="130"/>
    </location>
</feature>
<dbReference type="AlphaFoldDB" id="A0A8F7UA99"/>
<keyword evidence="2" id="KW-0732">Signal</keyword>
<feature type="region of interest" description="Disordered" evidence="1">
    <location>
        <begin position="27"/>
        <end position="141"/>
    </location>
</feature>
<dbReference type="NCBIfam" id="NF007675">
    <property type="entry name" value="PRK10350.1"/>
    <property type="match status" value="1"/>
</dbReference>
<dbReference type="EMBL" id="CP079839">
    <property type="protein sequence ID" value="QXX12740.1"/>
    <property type="molecule type" value="Genomic_DNA"/>
</dbReference>
<dbReference type="Pfam" id="PF10956">
    <property type="entry name" value="DUF2756"/>
    <property type="match status" value="1"/>
</dbReference>
<gene>
    <name evidence="3" type="ORF">JMJ87_05180</name>
</gene>
<feature type="chain" id="PRO_5034694631" evidence="2">
    <location>
        <begin position="18"/>
        <end position="141"/>
    </location>
</feature>
<reference evidence="3" key="1">
    <citation type="submission" date="2021-07" db="EMBL/GenBank/DDBJ databases">
        <title>Whole-Genome Sequences of non-enterica strains of Salmonella enterica isolated from poultry houses.</title>
        <authorList>
            <person name="Lamas A."/>
            <person name="Regal P."/>
            <person name="Miranda J.M."/>
            <person name="Vazquez B."/>
            <person name="Cepeda A."/>
            <person name="Franco C.M."/>
        </authorList>
    </citation>
    <scope>NUCLEOTIDE SEQUENCE</scope>
    <source>
        <strain evidence="3">LHICA_E3</strain>
    </source>
</reference>
<sequence length="141" mass="15524">MKRLLLITALLPFAVLAQPINTLNNPHQPGYQIPSQQRMQTQMQTQQIQQQGMLKQQMQTQARSQQQNLQSQLNANTQRVQQGQPGQPGNGMLGQQTLPNTQGGMLSGSGNPDRMLNHSQPISPQNNGTPQPDVPLKTISP</sequence>
<accession>A0A8F7UA99</accession>
<feature type="compositionally biased region" description="Low complexity" evidence="1">
    <location>
        <begin position="36"/>
        <end position="85"/>
    </location>
</feature>
<name>A0A8F7UA99_SALER</name>
<feature type="compositionally biased region" description="Polar residues" evidence="1">
    <location>
        <begin position="97"/>
        <end position="110"/>
    </location>
</feature>
<dbReference type="RefSeq" id="WP_079974345.1">
    <property type="nucleotide sequence ID" value="NZ_CP079839.1"/>
</dbReference>
<organism evidence="3">
    <name type="scientific">Salmonella enterica</name>
    <name type="common">Salmonella choleraesuis</name>
    <dbReference type="NCBI Taxonomy" id="28901"/>
    <lineage>
        <taxon>Bacteria</taxon>
        <taxon>Pseudomonadati</taxon>
        <taxon>Pseudomonadota</taxon>
        <taxon>Gammaproteobacteria</taxon>
        <taxon>Enterobacterales</taxon>
        <taxon>Enterobacteriaceae</taxon>
        <taxon>Salmonella</taxon>
    </lineage>
</organism>